<protein>
    <submittedName>
        <fullName evidence="1">Cystatin-A</fullName>
    </submittedName>
</protein>
<dbReference type="Gene3D" id="3.10.450.10">
    <property type="match status" value="1"/>
</dbReference>
<proteinExistence type="predicted"/>
<comment type="caution">
    <text evidence="1">The sequence shown here is derived from an EMBL/GenBank/DDBJ whole genome shotgun (WGS) entry which is preliminary data.</text>
</comment>
<organism evidence="1 2">
    <name type="scientific">Labeo rohita</name>
    <name type="common">Indian major carp</name>
    <name type="synonym">Cyprinus rohita</name>
    <dbReference type="NCBI Taxonomy" id="84645"/>
    <lineage>
        <taxon>Eukaryota</taxon>
        <taxon>Metazoa</taxon>
        <taxon>Chordata</taxon>
        <taxon>Craniata</taxon>
        <taxon>Vertebrata</taxon>
        <taxon>Euteleostomi</taxon>
        <taxon>Actinopterygii</taxon>
        <taxon>Neopterygii</taxon>
        <taxon>Teleostei</taxon>
        <taxon>Ostariophysi</taxon>
        <taxon>Cypriniformes</taxon>
        <taxon>Cyprinidae</taxon>
        <taxon>Labeoninae</taxon>
        <taxon>Labeonini</taxon>
        <taxon>Labeo</taxon>
    </lineage>
</organism>
<name>A0ABQ8MQC2_LABRO</name>
<gene>
    <name evidence="1" type="ORF">H4Q32_003389</name>
</gene>
<dbReference type="EMBL" id="JACTAM010000005">
    <property type="protein sequence ID" value="KAI2665048.1"/>
    <property type="molecule type" value="Genomic_DNA"/>
</dbReference>
<evidence type="ECO:0000313" key="2">
    <source>
        <dbReference type="Proteomes" id="UP000830375"/>
    </source>
</evidence>
<accession>A0ABQ8MQC2</accession>
<dbReference type="Proteomes" id="UP000830375">
    <property type="component" value="Unassembled WGS sequence"/>
</dbReference>
<keyword evidence="2" id="KW-1185">Reference proteome</keyword>
<evidence type="ECO:0000313" key="1">
    <source>
        <dbReference type="EMBL" id="KAI2665048.1"/>
    </source>
</evidence>
<reference evidence="1 2" key="1">
    <citation type="submission" date="2022-01" db="EMBL/GenBank/DDBJ databases">
        <title>A high-quality chromosome-level genome assembly of rohu carp, Labeo rohita.</title>
        <authorList>
            <person name="Arick M.A. II"/>
            <person name="Hsu C.-Y."/>
            <person name="Magbanua Z."/>
            <person name="Pechanova O."/>
            <person name="Grover C."/>
            <person name="Miller E."/>
            <person name="Thrash A."/>
            <person name="Ezzel L."/>
            <person name="Alam S."/>
            <person name="Benzie J."/>
            <person name="Hamilton M."/>
            <person name="Karsi A."/>
            <person name="Lawrence M.L."/>
            <person name="Peterson D.G."/>
        </authorList>
    </citation>
    <scope>NUCLEOTIDE SEQUENCE [LARGE SCALE GENOMIC DNA]</scope>
    <source>
        <strain evidence="2">BAU-BD-2019</strain>
        <tissue evidence="1">Blood</tissue>
    </source>
</reference>
<sequence>MLKPVTPEVKCICIQVKPQVEKKAQANFAVYTPLDFISKDEAGVNYTYIVKSVAVTVSNIVCHDILLPVEEKRMWKQSATQKTWMTLWSPSKHL</sequence>